<comment type="caution">
    <text evidence="10">The sequence shown here is derived from an EMBL/GenBank/DDBJ whole genome shotgun (WGS) entry which is preliminary data.</text>
</comment>
<evidence type="ECO:0000256" key="2">
    <source>
        <dbReference type="ARBA" id="ARBA00022448"/>
    </source>
</evidence>
<feature type="transmembrane region" description="Helical" evidence="8">
    <location>
        <begin position="524"/>
        <end position="542"/>
    </location>
</feature>
<dbReference type="CDD" id="cd06261">
    <property type="entry name" value="TM_PBP2"/>
    <property type="match status" value="2"/>
</dbReference>
<reference evidence="10 11" key="1">
    <citation type="journal article" date="2021" name="Int. J. Syst. Evol. Microbiol.">
        <title>Reticulibacter mediterranei gen. nov., sp. nov., within the new family Reticulibacteraceae fam. nov., and Ktedonospora formicarum gen. nov., sp. nov., Ktedonobacter robiniae sp. nov., Dictyobacter formicarum sp. nov. and Dictyobacter arantiisoli sp. nov., belonging to the class Ktedonobacteria.</title>
        <authorList>
            <person name="Yabe S."/>
            <person name="Zheng Y."/>
            <person name="Wang C.M."/>
            <person name="Sakai Y."/>
            <person name="Abe K."/>
            <person name="Yokota A."/>
            <person name="Donadio S."/>
            <person name="Cavaletti L."/>
            <person name="Monciardini P."/>
        </authorList>
    </citation>
    <scope>NUCLEOTIDE SEQUENCE [LARGE SCALE GENOMIC DNA]</scope>
    <source>
        <strain evidence="10 11">SOSP1-9</strain>
    </source>
</reference>
<feature type="transmembrane region" description="Helical" evidence="8">
    <location>
        <begin position="283"/>
        <end position="303"/>
    </location>
</feature>
<evidence type="ECO:0000256" key="6">
    <source>
        <dbReference type="ARBA" id="ARBA00022989"/>
    </source>
</evidence>
<feature type="domain" description="ABC transmembrane type-1" evidence="9">
    <location>
        <begin position="391"/>
        <end position="592"/>
    </location>
</feature>
<dbReference type="EMBL" id="BNJJ01000010">
    <property type="protein sequence ID" value="GHO85976.1"/>
    <property type="molecule type" value="Genomic_DNA"/>
</dbReference>
<keyword evidence="11" id="KW-1185">Reference proteome</keyword>
<keyword evidence="5 8" id="KW-0812">Transmembrane</keyword>
<feature type="transmembrane region" description="Helical" evidence="8">
    <location>
        <begin position="337"/>
        <end position="360"/>
    </location>
</feature>
<keyword evidence="2 8" id="KW-0813">Transport</keyword>
<dbReference type="PANTHER" id="PTHR43357">
    <property type="entry name" value="INNER MEMBRANE ABC TRANSPORTER PERMEASE PROTEIN YDCV"/>
    <property type="match status" value="1"/>
</dbReference>
<keyword evidence="3" id="KW-1003">Cell membrane</keyword>
<comment type="subcellular location">
    <subcellularLocation>
        <location evidence="1">Cell inner membrane</location>
        <topology evidence="1">Multi-pass membrane protein</topology>
    </subcellularLocation>
    <subcellularLocation>
        <location evidence="8">Cell membrane</location>
        <topology evidence="8">Multi-pass membrane protein</topology>
    </subcellularLocation>
</comment>
<name>A0ABQ3VKR8_9CHLR</name>
<feature type="transmembrane region" description="Helical" evidence="8">
    <location>
        <begin position="468"/>
        <end position="487"/>
    </location>
</feature>
<keyword evidence="7 8" id="KW-0472">Membrane</keyword>
<comment type="similarity">
    <text evidence="8">Belongs to the binding-protein-dependent transport system permease family.</text>
</comment>
<keyword evidence="6 8" id="KW-1133">Transmembrane helix</keyword>
<feature type="transmembrane region" description="Helical" evidence="8">
    <location>
        <begin position="179"/>
        <end position="204"/>
    </location>
</feature>
<feature type="domain" description="ABC transmembrane type-1" evidence="9">
    <location>
        <begin position="99"/>
        <end position="304"/>
    </location>
</feature>
<organism evidence="10 11">
    <name type="scientific">Dictyobacter formicarum</name>
    <dbReference type="NCBI Taxonomy" id="2778368"/>
    <lineage>
        <taxon>Bacteria</taxon>
        <taxon>Bacillati</taxon>
        <taxon>Chloroflexota</taxon>
        <taxon>Ktedonobacteria</taxon>
        <taxon>Ktedonobacterales</taxon>
        <taxon>Dictyobacteraceae</taxon>
        <taxon>Dictyobacter</taxon>
    </lineage>
</organism>
<dbReference type="InterPro" id="IPR000515">
    <property type="entry name" value="MetI-like"/>
</dbReference>
<dbReference type="PANTHER" id="PTHR43357:SF4">
    <property type="entry name" value="INNER MEMBRANE ABC TRANSPORTER PERMEASE PROTEIN YDCV"/>
    <property type="match status" value="1"/>
</dbReference>
<feature type="transmembrane region" description="Helical" evidence="8">
    <location>
        <begin position="137"/>
        <end position="159"/>
    </location>
</feature>
<dbReference type="SUPFAM" id="SSF161098">
    <property type="entry name" value="MetI-like"/>
    <property type="match status" value="2"/>
</dbReference>
<accession>A0ABQ3VKR8</accession>
<dbReference type="Gene3D" id="1.10.3720.10">
    <property type="entry name" value="MetI-like"/>
    <property type="match status" value="2"/>
</dbReference>
<dbReference type="InterPro" id="IPR035906">
    <property type="entry name" value="MetI-like_sf"/>
</dbReference>
<feature type="transmembrane region" description="Helical" evidence="8">
    <location>
        <begin position="395"/>
        <end position="414"/>
    </location>
</feature>
<evidence type="ECO:0000256" key="5">
    <source>
        <dbReference type="ARBA" id="ARBA00022692"/>
    </source>
</evidence>
<evidence type="ECO:0000259" key="9">
    <source>
        <dbReference type="PROSITE" id="PS50928"/>
    </source>
</evidence>
<feature type="transmembrane region" description="Helical" evidence="8">
    <location>
        <begin position="426"/>
        <end position="448"/>
    </location>
</feature>
<evidence type="ECO:0000256" key="1">
    <source>
        <dbReference type="ARBA" id="ARBA00004429"/>
    </source>
</evidence>
<protein>
    <submittedName>
        <fullName evidence="10">ABC transporter permease</fullName>
    </submittedName>
</protein>
<evidence type="ECO:0000256" key="4">
    <source>
        <dbReference type="ARBA" id="ARBA00022519"/>
    </source>
</evidence>
<feature type="transmembrane region" description="Helical" evidence="8">
    <location>
        <begin position="225"/>
        <end position="247"/>
    </location>
</feature>
<evidence type="ECO:0000313" key="10">
    <source>
        <dbReference type="EMBL" id="GHO85976.1"/>
    </source>
</evidence>
<sequence length="631" mass="68674">MVPRQYRSIVADAQQEQGMVAPATIPVSRFRAISLLRLGGQVLLIGVPLLLLLLLIVYPLAAIILQSIFPNLYTPTPDLVPGWDALRALTRQPHNYLAFLNSLWLGLITALLACGLGTTLALLARRTDLPIRRAMDTLVWIVFFTPSFLVGEAWSLVFIRGGIPDQYLHFPDALINTFFSPVGVVAILSLKSFPYVYISVTAALRWLGSEFEDAARISGARSWHAWLSINIPLLLPAICAAGLIAFAEAISDFGTAATIAQNANVTLITYQIYSAINTSPVDFSLAAALSLLLFIAIALAMSIQSAALRTRSFQVISGKSRPARALELGGWKWPATIFCLLVFIVALVIPLGMCLLLSLLHASGQGLVPSNWTLDNYHMVLMRSSDDLNALTRTTWLALGNATITSVVGLPLAFVMRYTRLPGRKLLSMVTLVTIAVPGLVLACGYIFAWNAPYLEYVGIGSVDGIQFYGTVWILLAAYMGGSLPYATRLSMGALEQVGQTMLEAARVQGAGLFPLLARIVAPLLRASLVSTWLLVFTGTMFELATSELLYPPGQPTMPVQIVALFSNFQMGPGMALAMLNVGVVTLALLVIRCLPWLINRLLQRQRRRKNVYVSTDQTTEQNIRITAGSL</sequence>
<feature type="transmembrane region" description="Helical" evidence="8">
    <location>
        <begin position="103"/>
        <end position="125"/>
    </location>
</feature>
<evidence type="ECO:0000313" key="11">
    <source>
        <dbReference type="Proteomes" id="UP000635565"/>
    </source>
</evidence>
<feature type="transmembrane region" description="Helical" evidence="8">
    <location>
        <begin position="575"/>
        <end position="599"/>
    </location>
</feature>
<dbReference type="RefSeq" id="WP_201363603.1">
    <property type="nucleotide sequence ID" value="NZ_BNJJ01000010.1"/>
</dbReference>
<evidence type="ECO:0000256" key="8">
    <source>
        <dbReference type="RuleBase" id="RU363032"/>
    </source>
</evidence>
<gene>
    <name evidence="10" type="ORF">KSZ_39820</name>
</gene>
<keyword evidence="4" id="KW-0997">Cell inner membrane</keyword>
<evidence type="ECO:0000256" key="7">
    <source>
        <dbReference type="ARBA" id="ARBA00023136"/>
    </source>
</evidence>
<dbReference type="Pfam" id="PF00528">
    <property type="entry name" value="BPD_transp_1"/>
    <property type="match status" value="2"/>
</dbReference>
<dbReference type="PROSITE" id="PS50928">
    <property type="entry name" value="ABC_TM1"/>
    <property type="match status" value="2"/>
</dbReference>
<evidence type="ECO:0000256" key="3">
    <source>
        <dbReference type="ARBA" id="ARBA00022475"/>
    </source>
</evidence>
<proteinExistence type="inferred from homology"/>
<dbReference type="Proteomes" id="UP000635565">
    <property type="component" value="Unassembled WGS sequence"/>
</dbReference>
<feature type="transmembrane region" description="Helical" evidence="8">
    <location>
        <begin position="42"/>
        <end position="69"/>
    </location>
</feature>